<dbReference type="SMART" id="SM00474">
    <property type="entry name" value="35EXOc"/>
    <property type="match status" value="1"/>
</dbReference>
<feature type="domain" description="Exonuclease" evidence="20">
    <location>
        <begin position="339"/>
        <end position="512"/>
    </location>
</feature>
<dbReference type="GO" id="GO:0008408">
    <property type="term" value="F:3'-5' exonuclease activity"/>
    <property type="evidence" value="ECO:0007669"/>
    <property type="project" value="UniProtKB-UniRule"/>
</dbReference>
<dbReference type="GO" id="GO:0003677">
    <property type="term" value="F:DNA binding"/>
    <property type="evidence" value="ECO:0007669"/>
    <property type="project" value="UniProtKB-UniRule"/>
</dbReference>
<reference evidence="22 23" key="1">
    <citation type="submission" date="2016-10" db="EMBL/GenBank/DDBJ databases">
        <authorList>
            <person name="de Groot N.N."/>
        </authorList>
    </citation>
    <scope>NUCLEOTIDE SEQUENCE [LARGE SCALE GENOMIC DNA]</scope>
    <source>
        <strain evidence="22 23">CGMCC 1.9109</strain>
    </source>
</reference>
<dbReference type="Pfam" id="PF01612">
    <property type="entry name" value="DNA_pol_A_exo1"/>
    <property type="match status" value="1"/>
</dbReference>
<comment type="function">
    <text evidence="17">In addition to polymerase activity, this DNA polymerase exhibits 3'-5' and 5'-3' exonuclease activity.</text>
</comment>
<evidence type="ECO:0000256" key="6">
    <source>
        <dbReference type="ARBA" id="ARBA00022695"/>
    </source>
</evidence>
<dbReference type="CDD" id="cd08637">
    <property type="entry name" value="DNA_pol_A_pol_I_C"/>
    <property type="match status" value="1"/>
</dbReference>
<evidence type="ECO:0000256" key="10">
    <source>
        <dbReference type="ARBA" id="ARBA00022801"/>
    </source>
</evidence>
<dbReference type="Pfam" id="PF00476">
    <property type="entry name" value="DNA_pol_A"/>
    <property type="match status" value="1"/>
</dbReference>
<evidence type="ECO:0000259" key="21">
    <source>
        <dbReference type="SMART" id="SM00482"/>
    </source>
</evidence>
<comment type="subunit">
    <text evidence="2">Single-chain monomer with multiple functions.</text>
</comment>
<evidence type="ECO:0000256" key="5">
    <source>
        <dbReference type="ARBA" id="ARBA00022679"/>
    </source>
</evidence>
<sequence length="928" mass="102627">MPEDTDHQKHLYLIDGSGYIFRAYHAMAYSKRPLTRGDGTPVGAVYGFSNMIMKLLRDLSDAERPSHLAVIFDASGKTFRNDIYPEYKAHRPPAPEDLIPQFPIIREATEAFGLPSIEMLGYEADDLIATYTKQAREKGWKVTIVSSDKDLMQLLDAETDMFDTMKNKRTRAEDVPEKFGVGPDRVVDVQALAGDSADNVPGVPGIGVKTAAQLIDEYGDLDTLLSRAGEIKQNKRRENLIEFAEQARVSRQLVTLERDVPIEAQLDSFEVKDPDPATLVQFLDAQDFRSLKAKVISAWDGDIPEDVVTETVTVEKATYECVTEMDALKAWIKKAYDIGHVAVDTETTGLNPAKADLVGISLSVEPGKACYIPVGHGANSDDLLSEMPKQIAKADVIEALKLLMEDLAVLKIGQNLKYDMSILAREGINLYPIDDTMLMSYALDAGKHGHGMDELAGIHLDMTPISFKEVAGTGKNQITFDKVPLDKATDYAAEDADITLRLWHVLKPRLAKEKVTTVYETLERPMAAVLSAMEREGIKVDGSVLNKLSNEFAVGIERLDREIQDLAGRPFNVNSPKQLGEVLFDDMGLEGGKKSSKTGAWQTNVDVLEKLAAEGHEMPAKVMEYRQFSKLKSTYTDSLQNEVNPRTGRVHTSYHLAATTTGRLSSNDPNLQNIPIRTEEGRKIRRAFVPENGNILIAADYSQIELRVLAHMADIDALKQAFEDGTDIHAMTASEVFGVPIEGMDPMVRRQAKAINFGIIYGISAFGLARQLGISRGDAQGYIDAYFERFPGIRRYMDTTIDFAREHGYVETLFGRKCHITALTDKNPMKRGFGERAAINAPIQGTAADILRRAMVRMPAALENAGLTDVKMLLQVHDELVFEAPEGRDEKAIPVIEEVMANACQPVLDLSVPLVVDSGIGKNWQEAH</sequence>
<evidence type="ECO:0000256" key="8">
    <source>
        <dbReference type="ARBA" id="ARBA00022722"/>
    </source>
</evidence>
<dbReference type="InterPro" id="IPR012337">
    <property type="entry name" value="RNaseH-like_sf"/>
</dbReference>
<keyword evidence="11 17" id="KW-0269">Exonuclease</keyword>
<feature type="domain" description="DNA-directed DNA polymerase family A palm" evidence="21">
    <location>
        <begin position="681"/>
        <end position="888"/>
    </location>
</feature>
<keyword evidence="8" id="KW-0540">Nuclease</keyword>
<dbReference type="AlphaFoldDB" id="A0A1G6U3X6"/>
<evidence type="ECO:0000256" key="15">
    <source>
        <dbReference type="ARBA" id="ARBA00049244"/>
    </source>
</evidence>
<dbReference type="Pfam" id="PF01367">
    <property type="entry name" value="5_3_exonuc"/>
    <property type="match status" value="1"/>
</dbReference>
<dbReference type="PANTHER" id="PTHR10133">
    <property type="entry name" value="DNA POLYMERASE I"/>
    <property type="match status" value="1"/>
</dbReference>
<keyword evidence="7 17" id="KW-0235">DNA replication</keyword>
<feature type="domain" description="3'-5' exonuclease" evidence="18">
    <location>
        <begin position="319"/>
        <end position="511"/>
    </location>
</feature>
<dbReference type="InterPro" id="IPR013520">
    <property type="entry name" value="Ribonucl_H"/>
</dbReference>
<dbReference type="SMART" id="SM00279">
    <property type="entry name" value="HhH2"/>
    <property type="match status" value="1"/>
</dbReference>
<protein>
    <recommendedName>
        <fullName evidence="4 16">DNA polymerase I</fullName>
        <ecNumber evidence="3 16">2.7.7.7</ecNumber>
    </recommendedName>
</protein>
<evidence type="ECO:0000256" key="13">
    <source>
        <dbReference type="ARBA" id="ARBA00023125"/>
    </source>
</evidence>
<evidence type="ECO:0000256" key="14">
    <source>
        <dbReference type="ARBA" id="ARBA00023204"/>
    </source>
</evidence>
<accession>A0A1G6U3X6</accession>
<dbReference type="InterPro" id="IPR001098">
    <property type="entry name" value="DNA-dir_DNA_pol_A_palm_dom"/>
</dbReference>
<keyword evidence="14 17" id="KW-0234">DNA repair</keyword>
<dbReference type="Gene3D" id="1.20.1060.10">
    <property type="entry name" value="Taq DNA Polymerase, Chain T, domain 4"/>
    <property type="match status" value="1"/>
</dbReference>
<evidence type="ECO:0000256" key="16">
    <source>
        <dbReference type="NCBIfam" id="TIGR00593"/>
    </source>
</evidence>
<evidence type="ECO:0000259" key="20">
    <source>
        <dbReference type="SMART" id="SM00479"/>
    </source>
</evidence>
<dbReference type="EC" id="2.7.7.7" evidence="3 16"/>
<dbReference type="EMBL" id="FNAK01000001">
    <property type="protein sequence ID" value="SDD36100.1"/>
    <property type="molecule type" value="Genomic_DNA"/>
</dbReference>
<dbReference type="FunFam" id="3.30.420.10:FF:000026">
    <property type="entry name" value="DNA polymerase I"/>
    <property type="match status" value="1"/>
</dbReference>
<dbReference type="GO" id="GO:0003887">
    <property type="term" value="F:DNA-directed DNA polymerase activity"/>
    <property type="evidence" value="ECO:0007669"/>
    <property type="project" value="UniProtKB-UniRule"/>
</dbReference>
<dbReference type="FunFam" id="1.20.1060.10:FF:000001">
    <property type="entry name" value="DNA polymerase I"/>
    <property type="match status" value="1"/>
</dbReference>
<keyword evidence="10 17" id="KW-0378">Hydrolase</keyword>
<evidence type="ECO:0000259" key="19">
    <source>
        <dbReference type="SMART" id="SM00475"/>
    </source>
</evidence>
<keyword evidence="12 17" id="KW-0239">DNA-directed DNA polymerase</keyword>
<dbReference type="InterPro" id="IPR019760">
    <property type="entry name" value="DNA-dir_DNA_pol_A_CS"/>
</dbReference>
<dbReference type="Gene3D" id="3.30.70.370">
    <property type="match status" value="1"/>
</dbReference>
<dbReference type="SUPFAM" id="SSF88723">
    <property type="entry name" value="PIN domain-like"/>
    <property type="match status" value="1"/>
</dbReference>
<dbReference type="FunFam" id="1.10.150.20:FF:000002">
    <property type="entry name" value="DNA polymerase I"/>
    <property type="match status" value="1"/>
</dbReference>
<dbReference type="Pfam" id="PF02739">
    <property type="entry name" value="5_3_exonuc_N"/>
    <property type="match status" value="1"/>
</dbReference>
<dbReference type="GO" id="GO:0006261">
    <property type="term" value="P:DNA-templated DNA replication"/>
    <property type="evidence" value="ECO:0007669"/>
    <property type="project" value="UniProtKB-UniRule"/>
</dbReference>
<dbReference type="NCBIfam" id="TIGR00593">
    <property type="entry name" value="pola"/>
    <property type="match status" value="1"/>
</dbReference>
<dbReference type="GO" id="GO:0008409">
    <property type="term" value="F:5'-3' exonuclease activity"/>
    <property type="evidence" value="ECO:0007669"/>
    <property type="project" value="UniProtKB-UniRule"/>
</dbReference>
<keyword evidence="5 17" id="KW-0808">Transferase</keyword>
<dbReference type="SUPFAM" id="SSF56672">
    <property type="entry name" value="DNA/RNA polymerases"/>
    <property type="match status" value="1"/>
</dbReference>
<evidence type="ECO:0000313" key="23">
    <source>
        <dbReference type="Proteomes" id="UP000183685"/>
    </source>
</evidence>
<dbReference type="CDD" id="cd09898">
    <property type="entry name" value="H3TH_53EXO"/>
    <property type="match status" value="1"/>
</dbReference>
<dbReference type="InterPro" id="IPR020046">
    <property type="entry name" value="5-3_exonucl_a-hlix_arch_N"/>
</dbReference>
<keyword evidence="23" id="KW-1185">Reference proteome</keyword>
<dbReference type="PRINTS" id="PR00868">
    <property type="entry name" value="DNAPOLI"/>
</dbReference>
<dbReference type="FunFam" id="1.10.150.20:FF:000003">
    <property type="entry name" value="DNA polymerase I"/>
    <property type="match status" value="1"/>
</dbReference>
<evidence type="ECO:0000256" key="4">
    <source>
        <dbReference type="ARBA" id="ARBA00020311"/>
    </source>
</evidence>
<dbReference type="SMART" id="SM00475">
    <property type="entry name" value="53EXOc"/>
    <property type="match status" value="1"/>
</dbReference>
<comment type="catalytic activity">
    <reaction evidence="15 17">
        <text>DNA(n) + a 2'-deoxyribonucleoside 5'-triphosphate = DNA(n+1) + diphosphate</text>
        <dbReference type="Rhea" id="RHEA:22508"/>
        <dbReference type="Rhea" id="RHEA-COMP:17339"/>
        <dbReference type="Rhea" id="RHEA-COMP:17340"/>
        <dbReference type="ChEBI" id="CHEBI:33019"/>
        <dbReference type="ChEBI" id="CHEBI:61560"/>
        <dbReference type="ChEBI" id="CHEBI:173112"/>
        <dbReference type="EC" id="2.7.7.7"/>
    </reaction>
</comment>
<evidence type="ECO:0000256" key="11">
    <source>
        <dbReference type="ARBA" id="ARBA00022839"/>
    </source>
</evidence>
<dbReference type="SUPFAM" id="SSF47807">
    <property type="entry name" value="5' to 3' exonuclease, C-terminal subdomain"/>
    <property type="match status" value="1"/>
</dbReference>
<dbReference type="Proteomes" id="UP000183685">
    <property type="component" value="Unassembled WGS sequence"/>
</dbReference>
<proteinExistence type="inferred from homology"/>
<evidence type="ECO:0000256" key="7">
    <source>
        <dbReference type="ARBA" id="ARBA00022705"/>
    </source>
</evidence>
<dbReference type="Gene3D" id="3.40.50.1010">
    <property type="entry name" value="5'-nuclease"/>
    <property type="match status" value="1"/>
</dbReference>
<dbReference type="RefSeq" id="WP_068308404.1">
    <property type="nucleotide sequence ID" value="NZ_FNAK01000001.1"/>
</dbReference>
<dbReference type="GO" id="GO:0006302">
    <property type="term" value="P:double-strand break repair"/>
    <property type="evidence" value="ECO:0007669"/>
    <property type="project" value="TreeGrafter"/>
</dbReference>
<dbReference type="SUPFAM" id="SSF53098">
    <property type="entry name" value="Ribonuclease H-like"/>
    <property type="match status" value="1"/>
</dbReference>
<dbReference type="CDD" id="cd06139">
    <property type="entry name" value="DNA_polA_I_Ecoli_like_exo"/>
    <property type="match status" value="1"/>
</dbReference>
<evidence type="ECO:0000259" key="18">
    <source>
        <dbReference type="SMART" id="SM00474"/>
    </source>
</evidence>
<dbReference type="InterPro" id="IPR043502">
    <property type="entry name" value="DNA/RNA_pol_sf"/>
</dbReference>
<dbReference type="InterPro" id="IPR002562">
    <property type="entry name" value="3'-5'_exonuclease_dom"/>
</dbReference>
<dbReference type="CDD" id="cd09859">
    <property type="entry name" value="PIN_53EXO"/>
    <property type="match status" value="1"/>
</dbReference>
<evidence type="ECO:0000256" key="1">
    <source>
        <dbReference type="ARBA" id="ARBA00007705"/>
    </source>
</evidence>
<dbReference type="OrthoDB" id="9806424at2"/>
<feature type="domain" description="5'-3' exonuclease" evidence="19">
    <location>
        <begin position="9"/>
        <end position="272"/>
    </location>
</feature>
<dbReference type="SMART" id="SM00479">
    <property type="entry name" value="EXOIII"/>
    <property type="match status" value="1"/>
</dbReference>
<dbReference type="PANTHER" id="PTHR10133:SF27">
    <property type="entry name" value="DNA POLYMERASE NU"/>
    <property type="match status" value="1"/>
</dbReference>
<evidence type="ECO:0000313" key="22">
    <source>
        <dbReference type="EMBL" id="SDD36100.1"/>
    </source>
</evidence>
<dbReference type="SMART" id="SM00482">
    <property type="entry name" value="POLAc"/>
    <property type="match status" value="1"/>
</dbReference>
<dbReference type="InterPro" id="IPR002421">
    <property type="entry name" value="5-3_exonuclease"/>
</dbReference>
<dbReference type="InterPro" id="IPR036279">
    <property type="entry name" value="5-3_exonuclease_C_sf"/>
</dbReference>
<organism evidence="22 23">
    <name type="scientific">Kordiimonas lacus</name>
    <dbReference type="NCBI Taxonomy" id="637679"/>
    <lineage>
        <taxon>Bacteria</taxon>
        <taxon>Pseudomonadati</taxon>
        <taxon>Pseudomonadota</taxon>
        <taxon>Alphaproteobacteria</taxon>
        <taxon>Kordiimonadales</taxon>
        <taxon>Kordiimonadaceae</taxon>
        <taxon>Kordiimonas</taxon>
    </lineage>
</organism>
<dbReference type="Gene3D" id="1.10.150.20">
    <property type="entry name" value="5' to 3' exonuclease, C-terminal subdomain"/>
    <property type="match status" value="2"/>
</dbReference>
<keyword evidence="6 17" id="KW-0548">Nucleotidyltransferase</keyword>
<comment type="similarity">
    <text evidence="1 17">Belongs to the DNA polymerase type-A family.</text>
</comment>
<evidence type="ECO:0000256" key="9">
    <source>
        <dbReference type="ARBA" id="ARBA00022763"/>
    </source>
</evidence>
<dbReference type="InterPro" id="IPR020045">
    <property type="entry name" value="DNA_polI_H3TH"/>
</dbReference>
<evidence type="ECO:0000256" key="17">
    <source>
        <dbReference type="RuleBase" id="RU004460"/>
    </source>
</evidence>
<keyword evidence="13 17" id="KW-0238">DNA-binding</keyword>
<evidence type="ECO:0000256" key="2">
    <source>
        <dbReference type="ARBA" id="ARBA00011541"/>
    </source>
</evidence>
<dbReference type="STRING" id="637679.GCA_001550055_00425"/>
<dbReference type="NCBIfam" id="NF004397">
    <property type="entry name" value="PRK05755.1"/>
    <property type="match status" value="1"/>
</dbReference>
<evidence type="ECO:0000256" key="3">
    <source>
        <dbReference type="ARBA" id="ARBA00012417"/>
    </source>
</evidence>
<dbReference type="InterPro" id="IPR008918">
    <property type="entry name" value="HhH2"/>
</dbReference>
<evidence type="ECO:0000256" key="12">
    <source>
        <dbReference type="ARBA" id="ARBA00022932"/>
    </source>
</evidence>
<dbReference type="InterPro" id="IPR002298">
    <property type="entry name" value="DNA_polymerase_A"/>
</dbReference>
<name>A0A1G6U3X6_9PROT</name>
<dbReference type="FunFam" id="3.40.50.1010:FF:000001">
    <property type="entry name" value="DNA polymerase I"/>
    <property type="match status" value="1"/>
</dbReference>
<dbReference type="InterPro" id="IPR029060">
    <property type="entry name" value="PIN-like_dom_sf"/>
</dbReference>
<dbReference type="InterPro" id="IPR018320">
    <property type="entry name" value="DNA_polymerase_1"/>
</dbReference>
<gene>
    <name evidence="17" type="primary">polA</name>
    <name evidence="22" type="ORF">SAMN04488071_0464</name>
</gene>
<dbReference type="PROSITE" id="PS00447">
    <property type="entry name" value="DNA_POLYMERASE_A"/>
    <property type="match status" value="1"/>
</dbReference>
<keyword evidence="9 17" id="KW-0227">DNA damage</keyword>
<dbReference type="Gene3D" id="3.30.420.10">
    <property type="entry name" value="Ribonuclease H-like superfamily/Ribonuclease H"/>
    <property type="match status" value="1"/>
</dbReference>
<dbReference type="InterPro" id="IPR036397">
    <property type="entry name" value="RNaseH_sf"/>
</dbReference>